<dbReference type="SUPFAM" id="SSF56300">
    <property type="entry name" value="Metallo-dependent phosphatases"/>
    <property type="match status" value="1"/>
</dbReference>
<dbReference type="FunCoup" id="A0A6P8YH21">
    <property type="interactions" value="1"/>
</dbReference>
<comment type="catalytic activity">
    <reaction evidence="3">
        <text>a phosphate monoester + H2O = an alcohol + phosphate</text>
        <dbReference type="Rhea" id="RHEA:15017"/>
        <dbReference type="ChEBI" id="CHEBI:15377"/>
        <dbReference type="ChEBI" id="CHEBI:30879"/>
        <dbReference type="ChEBI" id="CHEBI:43474"/>
        <dbReference type="ChEBI" id="CHEBI:67140"/>
        <dbReference type="EC" id="3.1.3.2"/>
    </reaction>
</comment>
<evidence type="ECO:0000256" key="2">
    <source>
        <dbReference type="ARBA" id="ARBA00023180"/>
    </source>
</evidence>
<evidence type="ECO:0000259" key="6">
    <source>
        <dbReference type="Pfam" id="PF16656"/>
    </source>
</evidence>
<proteinExistence type="inferred from homology"/>
<gene>
    <name evidence="8" type="primary">LOC117642118</name>
</gene>
<dbReference type="GeneID" id="117642118"/>
<organism evidence="8">
    <name type="scientific">Thrips palmi</name>
    <name type="common">Melon thrips</name>
    <dbReference type="NCBI Taxonomy" id="161013"/>
    <lineage>
        <taxon>Eukaryota</taxon>
        <taxon>Metazoa</taxon>
        <taxon>Ecdysozoa</taxon>
        <taxon>Arthropoda</taxon>
        <taxon>Hexapoda</taxon>
        <taxon>Insecta</taxon>
        <taxon>Pterygota</taxon>
        <taxon>Neoptera</taxon>
        <taxon>Paraneoptera</taxon>
        <taxon>Thysanoptera</taxon>
        <taxon>Terebrantia</taxon>
        <taxon>Thripoidea</taxon>
        <taxon>Thripidae</taxon>
        <taxon>Thrips</taxon>
    </lineage>
</organism>
<evidence type="ECO:0000313" key="8">
    <source>
        <dbReference type="RefSeq" id="XP_034235851.1"/>
    </source>
</evidence>
<dbReference type="InterPro" id="IPR025733">
    <property type="entry name" value="PAPs_C"/>
</dbReference>
<evidence type="ECO:0000256" key="1">
    <source>
        <dbReference type="ARBA" id="ARBA00022729"/>
    </source>
</evidence>
<keyword evidence="7" id="KW-1185">Reference proteome</keyword>
<feature type="chain" id="PRO_5028521786" description="Purple acid phosphatase" evidence="3">
    <location>
        <begin position="34"/>
        <end position="463"/>
    </location>
</feature>
<dbReference type="KEGG" id="tpal:117642118"/>
<dbReference type="GO" id="GO:0046872">
    <property type="term" value="F:metal ion binding"/>
    <property type="evidence" value="ECO:0007669"/>
    <property type="project" value="InterPro"/>
</dbReference>
<keyword evidence="1 3" id="KW-0732">Signal</keyword>
<dbReference type="Gene3D" id="2.60.40.380">
    <property type="entry name" value="Purple acid phosphatase-like, N-terminal"/>
    <property type="match status" value="1"/>
</dbReference>
<feature type="domain" description="Calcineurin-like phosphoesterase" evidence="4">
    <location>
        <begin position="143"/>
        <end position="347"/>
    </location>
</feature>
<keyword evidence="2" id="KW-0325">Glycoprotein</keyword>
<dbReference type="InParanoid" id="A0A6P8YH21"/>
<reference evidence="8" key="1">
    <citation type="submission" date="2025-08" db="UniProtKB">
        <authorList>
            <consortium name="RefSeq"/>
        </authorList>
    </citation>
    <scope>IDENTIFICATION</scope>
    <source>
        <tissue evidence="8">Total insect</tissue>
    </source>
</reference>
<dbReference type="InterPro" id="IPR029052">
    <property type="entry name" value="Metallo-depent_PP-like"/>
</dbReference>
<dbReference type="Pfam" id="PF14008">
    <property type="entry name" value="Metallophos_C"/>
    <property type="match status" value="1"/>
</dbReference>
<dbReference type="AlphaFoldDB" id="A0A6P8YH21"/>
<keyword evidence="3" id="KW-0378">Hydrolase</keyword>
<feature type="domain" description="Purple acid phosphatase C-terminal" evidence="5">
    <location>
        <begin position="372"/>
        <end position="433"/>
    </location>
</feature>
<dbReference type="OrthoDB" id="45007at2759"/>
<dbReference type="InterPro" id="IPR015914">
    <property type="entry name" value="PAPs_N"/>
</dbReference>
<dbReference type="InterPro" id="IPR041792">
    <property type="entry name" value="MPP_PAP"/>
</dbReference>
<dbReference type="CDD" id="cd00839">
    <property type="entry name" value="MPP_PAPs"/>
    <property type="match status" value="1"/>
</dbReference>
<evidence type="ECO:0000259" key="4">
    <source>
        <dbReference type="Pfam" id="PF00149"/>
    </source>
</evidence>
<name>A0A6P8YH21_THRPL</name>
<feature type="signal peptide" evidence="3">
    <location>
        <begin position="1"/>
        <end position="33"/>
    </location>
</feature>
<evidence type="ECO:0000313" key="7">
    <source>
        <dbReference type="Proteomes" id="UP000515158"/>
    </source>
</evidence>
<dbReference type="Proteomes" id="UP000515158">
    <property type="component" value="Unplaced"/>
</dbReference>
<feature type="domain" description="Purple acid phosphatase N-terminal" evidence="6">
    <location>
        <begin position="41"/>
        <end position="131"/>
    </location>
</feature>
<protein>
    <recommendedName>
        <fullName evidence="3">Purple acid phosphatase</fullName>
        <ecNumber evidence="3">3.1.3.2</ecNumber>
    </recommendedName>
</protein>
<sequence length="463" mass="53418">MVSIPGGMLTAQQLVKVSLVLVSLSTVCPLATSSTIEYYQPEQVHLSYGENVYEMVVTWTTYSDCDSVVEYGIGGFALKAQGETKKFTDGGSESRSMFIHRVKLSDLSPDAKYTYHCGSSLGWSGVFWFSTAPEDLSKWSPHLAIYGDMGNENAQSLARLQEEVQRNVYDAIIHVGDFAYDMDSDNARVGDEFMRQIQSVAAYLPYMTCPGNHEQTYNFSNYRARFSMPGDTEGLWYSFNMGPIHFIALTTEVYYNFNYGMKQLVKQFYWLEEDLKEATKLENRKQRPWIITYGHRPMYCSNDDYDDCRQHSTFVRKGIPFLKWFGLEDMFYKYGVDLSIWAHEHSYERLWPVYDYKVYNGSLNAPYQNPGATVHITTGSAGCSERTDPFIPIKPEWSAFRNSDYGYTKVKAWNETHLYLEQISDDKDGEVIDFIWIIKDKHEAFNSNQQFNGDKEFREVSLE</sequence>
<dbReference type="PANTHER" id="PTHR45867:SF3">
    <property type="entry name" value="ACID PHOSPHATASE TYPE 7"/>
    <property type="match status" value="1"/>
</dbReference>
<dbReference type="PANTHER" id="PTHR45867">
    <property type="entry name" value="PURPLE ACID PHOSPHATASE"/>
    <property type="match status" value="1"/>
</dbReference>
<evidence type="ECO:0000256" key="3">
    <source>
        <dbReference type="RuleBase" id="RU361203"/>
    </source>
</evidence>
<dbReference type="Pfam" id="PF16656">
    <property type="entry name" value="Pur_ac_phosph_N"/>
    <property type="match status" value="1"/>
</dbReference>
<dbReference type="InterPro" id="IPR008963">
    <property type="entry name" value="Purple_acid_Pase-like_N"/>
</dbReference>
<accession>A0A6P8YH21</accession>
<dbReference type="InterPro" id="IPR004843">
    <property type="entry name" value="Calcineurin-like_PHP"/>
</dbReference>
<dbReference type="GO" id="GO:0003993">
    <property type="term" value="F:acid phosphatase activity"/>
    <property type="evidence" value="ECO:0007669"/>
    <property type="project" value="UniProtKB-EC"/>
</dbReference>
<comment type="similarity">
    <text evidence="3">Belongs to the metallophosphoesterase superfamily. Purple acid phosphatase family.</text>
</comment>
<dbReference type="Gene3D" id="3.60.21.10">
    <property type="match status" value="1"/>
</dbReference>
<dbReference type="RefSeq" id="XP_034235851.1">
    <property type="nucleotide sequence ID" value="XM_034379960.1"/>
</dbReference>
<evidence type="ECO:0000259" key="5">
    <source>
        <dbReference type="Pfam" id="PF14008"/>
    </source>
</evidence>
<dbReference type="SUPFAM" id="SSF49363">
    <property type="entry name" value="Purple acid phosphatase, N-terminal domain"/>
    <property type="match status" value="1"/>
</dbReference>
<dbReference type="Pfam" id="PF00149">
    <property type="entry name" value="Metallophos"/>
    <property type="match status" value="1"/>
</dbReference>
<dbReference type="EC" id="3.1.3.2" evidence="3"/>